<evidence type="ECO:0000256" key="1">
    <source>
        <dbReference type="PROSITE-ProRule" id="PRU00221"/>
    </source>
</evidence>
<protein>
    <submittedName>
        <fullName evidence="3">Nuclear distribution protein nudF 1</fullName>
    </submittedName>
</protein>
<evidence type="ECO:0000313" key="3">
    <source>
        <dbReference type="EMBL" id="KAJ5246888.1"/>
    </source>
</evidence>
<dbReference type="AlphaFoldDB" id="A0A9W9PHG4"/>
<evidence type="ECO:0000259" key="2">
    <source>
        <dbReference type="Pfam" id="PF24951"/>
    </source>
</evidence>
<reference evidence="3" key="1">
    <citation type="submission" date="2022-11" db="EMBL/GenBank/DDBJ databases">
        <authorList>
            <person name="Petersen C."/>
        </authorList>
    </citation>
    <scope>NUCLEOTIDE SEQUENCE</scope>
    <source>
        <strain evidence="3">IBT 19713</strain>
    </source>
</reference>
<dbReference type="Gene3D" id="2.130.10.10">
    <property type="entry name" value="YVTN repeat-like/Quinoprotein amine dehydrogenase"/>
    <property type="match status" value="1"/>
</dbReference>
<dbReference type="EMBL" id="JAPQKS010000002">
    <property type="protein sequence ID" value="KAJ5246888.1"/>
    <property type="molecule type" value="Genomic_DNA"/>
</dbReference>
<evidence type="ECO:0000313" key="4">
    <source>
        <dbReference type="Proteomes" id="UP001150941"/>
    </source>
</evidence>
<feature type="domain" description="PAC1-like LisH-like dimerisation" evidence="2">
    <location>
        <begin position="8"/>
        <end position="41"/>
    </location>
</feature>
<dbReference type="Gene3D" id="1.20.960.30">
    <property type="match status" value="1"/>
</dbReference>
<dbReference type="RefSeq" id="XP_058334309.1">
    <property type="nucleotide sequence ID" value="XM_058471168.1"/>
</dbReference>
<reference evidence="3" key="2">
    <citation type="journal article" date="2023" name="IMA Fungus">
        <title>Comparative genomic study of the Penicillium genus elucidates a diverse pangenome and 15 lateral gene transfer events.</title>
        <authorList>
            <person name="Petersen C."/>
            <person name="Sorensen T."/>
            <person name="Nielsen M.R."/>
            <person name="Sondergaard T.E."/>
            <person name="Sorensen J.L."/>
            <person name="Fitzpatrick D.A."/>
            <person name="Frisvad J.C."/>
            <person name="Nielsen K.L."/>
        </authorList>
    </citation>
    <scope>NUCLEOTIDE SEQUENCE</scope>
    <source>
        <strain evidence="3">IBT 19713</strain>
    </source>
</reference>
<accession>A0A9W9PHG4</accession>
<dbReference type="InterPro" id="IPR037190">
    <property type="entry name" value="LIS1_N"/>
</dbReference>
<proteinExistence type="predicted"/>
<gene>
    <name evidence="3" type="ORF">N7468_001871</name>
</gene>
<dbReference type="PROSITE" id="PS50082">
    <property type="entry name" value="WD_REPEATS_2"/>
    <property type="match status" value="1"/>
</dbReference>
<feature type="repeat" description="WD" evidence="1">
    <location>
        <begin position="110"/>
        <end position="151"/>
    </location>
</feature>
<dbReference type="Pfam" id="PF00400">
    <property type="entry name" value="WD40"/>
    <property type="match status" value="1"/>
</dbReference>
<dbReference type="GeneID" id="83198471"/>
<dbReference type="Proteomes" id="UP001150941">
    <property type="component" value="Unassembled WGS sequence"/>
</dbReference>
<dbReference type="OrthoDB" id="10264588at2759"/>
<sequence>MGSVLTARQTDELHKAIIGYLAAANCSPSVASLREELGLQVEKFPDAAVQQYGGLLAKKWTSLLRFSRQIMDLESEVDCLKGELKASPAALKRKITDPANWLPKAPTYTLKSHRCGIECVAFHPTDPWVASGAGNGEIKIWDWEQGRLAKTIWAHSD</sequence>
<dbReference type="InterPro" id="IPR015943">
    <property type="entry name" value="WD40/YVTN_repeat-like_dom_sf"/>
</dbReference>
<comment type="caution">
    <text evidence="3">The sequence shown here is derived from an EMBL/GenBank/DDBJ whole genome shotgun (WGS) entry which is preliminary data.</text>
</comment>
<dbReference type="InterPro" id="IPR001680">
    <property type="entry name" value="WD40_rpt"/>
</dbReference>
<dbReference type="InterPro" id="IPR056795">
    <property type="entry name" value="PAC1-like_LisH-like_dom"/>
</dbReference>
<name>A0A9W9PHG4_9EURO</name>
<dbReference type="SUPFAM" id="SSF109925">
    <property type="entry name" value="Lissencephaly-1 protein (Lis-1, PAF-AH alpha) N-terminal domain"/>
    <property type="match status" value="1"/>
</dbReference>
<dbReference type="PROSITE" id="PS50294">
    <property type="entry name" value="WD_REPEATS_REGION"/>
    <property type="match status" value="1"/>
</dbReference>
<dbReference type="Pfam" id="PF24951">
    <property type="entry name" value="LisH_PAC1"/>
    <property type="match status" value="1"/>
</dbReference>
<keyword evidence="1" id="KW-0853">WD repeat</keyword>
<organism evidence="3 4">
    <name type="scientific">Penicillium chermesinum</name>
    <dbReference type="NCBI Taxonomy" id="63820"/>
    <lineage>
        <taxon>Eukaryota</taxon>
        <taxon>Fungi</taxon>
        <taxon>Dikarya</taxon>
        <taxon>Ascomycota</taxon>
        <taxon>Pezizomycotina</taxon>
        <taxon>Eurotiomycetes</taxon>
        <taxon>Eurotiomycetidae</taxon>
        <taxon>Eurotiales</taxon>
        <taxon>Aspergillaceae</taxon>
        <taxon>Penicillium</taxon>
    </lineage>
</organism>
<dbReference type="SMART" id="SM00320">
    <property type="entry name" value="WD40"/>
    <property type="match status" value="1"/>
</dbReference>
<dbReference type="SUPFAM" id="SSF50978">
    <property type="entry name" value="WD40 repeat-like"/>
    <property type="match status" value="1"/>
</dbReference>
<dbReference type="InterPro" id="IPR036322">
    <property type="entry name" value="WD40_repeat_dom_sf"/>
</dbReference>
<keyword evidence="4" id="KW-1185">Reference proteome</keyword>